<dbReference type="SUPFAM" id="SSF103084">
    <property type="entry name" value="Holliday junction resolvase RusA"/>
    <property type="match status" value="1"/>
</dbReference>
<organism evidence="1 2">
    <name type="scientific">Caulobacter hibisci</name>
    <dbReference type="NCBI Taxonomy" id="2035993"/>
    <lineage>
        <taxon>Bacteria</taxon>
        <taxon>Pseudomonadati</taxon>
        <taxon>Pseudomonadota</taxon>
        <taxon>Alphaproteobacteria</taxon>
        <taxon>Caulobacterales</taxon>
        <taxon>Caulobacteraceae</taxon>
        <taxon>Caulobacter</taxon>
    </lineage>
</organism>
<gene>
    <name evidence="1" type="ORF">I4Q42_09980</name>
</gene>
<evidence type="ECO:0000313" key="2">
    <source>
        <dbReference type="Proteomes" id="UP000639859"/>
    </source>
</evidence>
<reference evidence="1 2" key="1">
    <citation type="submission" date="2020-11" db="EMBL/GenBank/DDBJ databases">
        <title>genome sequence of strain KACC 18849.</title>
        <authorList>
            <person name="Gao J."/>
            <person name="Zhang X."/>
        </authorList>
    </citation>
    <scope>NUCLEOTIDE SEQUENCE [LARGE SCALE GENOMIC DNA]</scope>
    <source>
        <strain evidence="1 2">KACC 18849</strain>
    </source>
</reference>
<evidence type="ECO:0000313" key="1">
    <source>
        <dbReference type="EMBL" id="MBI1683997.1"/>
    </source>
</evidence>
<keyword evidence="2" id="KW-1185">Reference proteome</keyword>
<comment type="caution">
    <text evidence="1">The sequence shown here is derived from an EMBL/GenBank/DDBJ whole genome shotgun (WGS) entry which is preliminary data.</text>
</comment>
<dbReference type="Gene3D" id="3.30.1330.70">
    <property type="entry name" value="Holliday junction resolvase RusA"/>
    <property type="match status" value="1"/>
</dbReference>
<dbReference type="Proteomes" id="UP000639859">
    <property type="component" value="Unassembled WGS sequence"/>
</dbReference>
<dbReference type="Pfam" id="PF05866">
    <property type="entry name" value="RusA"/>
    <property type="match status" value="1"/>
</dbReference>
<dbReference type="EMBL" id="JADWOX010000005">
    <property type="protein sequence ID" value="MBI1683997.1"/>
    <property type="molecule type" value="Genomic_DNA"/>
</dbReference>
<dbReference type="InterPro" id="IPR008822">
    <property type="entry name" value="Endonuclease_RusA-like"/>
</dbReference>
<name>A0ABS0SWI2_9CAUL</name>
<accession>A0ABS0SWI2</accession>
<protein>
    <submittedName>
        <fullName evidence="1">RusA family crossover junction endodeoxyribonuclease</fullName>
    </submittedName>
</protein>
<dbReference type="RefSeq" id="WP_198575908.1">
    <property type="nucleotide sequence ID" value="NZ_JADWOX010000005.1"/>
</dbReference>
<proteinExistence type="predicted"/>
<sequence>MAKLDRSVDSAVSLEPNLPFEFVVHGTAISLQGSSGSRRDWKQTIQEAARAALPEGSWLLTDPLAVTIFIFPGAEMQGDVDNRVKPILDAMVRCVYSDDEIVERVVVQKFEPGRVFAFQSPSITLVTALEADDPVIYVRITDDVHEELS</sequence>
<dbReference type="InterPro" id="IPR036614">
    <property type="entry name" value="RusA-like_sf"/>
</dbReference>